<evidence type="ECO:0000313" key="4">
    <source>
        <dbReference type="Proteomes" id="UP000317318"/>
    </source>
</evidence>
<dbReference type="InterPro" id="IPR013830">
    <property type="entry name" value="SGNH_hydro"/>
</dbReference>
<reference evidence="3 4" key="1">
    <citation type="submission" date="2019-02" db="EMBL/GenBank/DDBJ databases">
        <title>Deep-cultivation of Planctomycetes and their phenomic and genomic characterization uncovers novel biology.</title>
        <authorList>
            <person name="Wiegand S."/>
            <person name="Jogler M."/>
            <person name="Boedeker C."/>
            <person name="Pinto D."/>
            <person name="Vollmers J."/>
            <person name="Rivas-Marin E."/>
            <person name="Kohn T."/>
            <person name="Peeters S.H."/>
            <person name="Heuer A."/>
            <person name="Rast P."/>
            <person name="Oberbeckmann S."/>
            <person name="Bunk B."/>
            <person name="Jeske O."/>
            <person name="Meyerdierks A."/>
            <person name="Storesund J.E."/>
            <person name="Kallscheuer N."/>
            <person name="Luecker S."/>
            <person name="Lage O.M."/>
            <person name="Pohl T."/>
            <person name="Merkel B.J."/>
            <person name="Hornburger P."/>
            <person name="Mueller R.-W."/>
            <person name="Bruemmer F."/>
            <person name="Labrenz M."/>
            <person name="Spormann A.M."/>
            <person name="Op den Camp H."/>
            <person name="Overmann J."/>
            <person name="Amann R."/>
            <person name="Jetten M.S.M."/>
            <person name="Mascher T."/>
            <person name="Medema M.H."/>
            <person name="Devos D.P."/>
            <person name="Kaster A.-K."/>
            <person name="Ovreas L."/>
            <person name="Rohde M."/>
            <person name="Galperin M.Y."/>
            <person name="Jogler C."/>
        </authorList>
    </citation>
    <scope>NUCLEOTIDE SEQUENCE [LARGE SCALE GENOMIC DNA]</scope>
    <source>
        <strain evidence="3 4">Pan189</strain>
    </source>
</reference>
<dbReference type="KEGG" id="svp:Pan189_01730"/>
<dbReference type="SUPFAM" id="SSF52266">
    <property type="entry name" value="SGNH hydrolase"/>
    <property type="match status" value="1"/>
</dbReference>
<evidence type="ECO:0000256" key="1">
    <source>
        <dbReference type="SAM" id="SignalP"/>
    </source>
</evidence>
<organism evidence="3 4">
    <name type="scientific">Stratiformator vulcanicus</name>
    <dbReference type="NCBI Taxonomy" id="2527980"/>
    <lineage>
        <taxon>Bacteria</taxon>
        <taxon>Pseudomonadati</taxon>
        <taxon>Planctomycetota</taxon>
        <taxon>Planctomycetia</taxon>
        <taxon>Planctomycetales</taxon>
        <taxon>Planctomycetaceae</taxon>
        <taxon>Stratiformator</taxon>
    </lineage>
</organism>
<dbReference type="PROSITE" id="PS51257">
    <property type="entry name" value="PROKAR_LIPOPROTEIN"/>
    <property type="match status" value="1"/>
</dbReference>
<evidence type="ECO:0000313" key="3">
    <source>
        <dbReference type="EMBL" id="QDT35820.1"/>
    </source>
</evidence>
<dbReference type="GO" id="GO:0016788">
    <property type="term" value="F:hydrolase activity, acting on ester bonds"/>
    <property type="evidence" value="ECO:0007669"/>
    <property type="project" value="UniProtKB-ARBA"/>
</dbReference>
<sequence precursor="true">MVRIQTLTIARRMPAPVIKAASVIAVCIVAACCGCGAPIAETADPSPDTEKDVPMHIVLLGDSIFDNGVYVGDDPSVIEQLDAALPEGSVATLLAVDGDTTVDVAAQLKHVPDDATHLIVSVGGNDALQSSYILAEEASSVGEAVLKLAELQDDFRKTYEKMLDGVLDRELPTTVLTIYDPNFGEGTQQRMSVTALALFNDVITRAAIKRKLNVIDLRTLFDNQADYANPIEPSAKGGEKLVEAIQRSVNTDRGRADIAVFGITYAQ</sequence>
<feature type="chain" id="PRO_5021822542" description="SGNH hydrolase-type esterase domain-containing protein" evidence="1">
    <location>
        <begin position="43"/>
        <end position="267"/>
    </location>
</feature>
<name>A0A517QW74_9PLAN</name>
<feature type="domain" description="SGNH hydrolase-type esterase" evidence="2">
    <location>
        <begin position="59"/>
        <end position="237"/>
    </location>
</feature>
<gene>
    <name evidence="3" type="ORF">Pan189_01730</name>
</gene>
<dbReference type="AlphaFoldDB" id="A0A517QW74"/>
<keyword evidence="1" id="KW-0732">Signal</keyword>
<dbReference type="Gene3D" id="3.40.50.1110">
    <property type="entry name" value="SGNH hydrolase"/>
    <property type="match status" value="1"/>
</dbReference>
<dbReference type="InterPro" id="IPR036514">
    <property type="entry name" value="SGNH_hydro_sf"/>
</dbReference>
<protein>
    <recommendedName>
        <fullName evidence="2">SGNH hydrolase-type esterase domain-containing protein</fullName>
    </recommendedName>
</protein>
<dbReference type="Pfam" id="PF13472">
    <property type="entry name" value="Lipase_GDSL_2"/>
    <property type="match status" value="1"/>
</dbReference>
<accession>A0A517QW74</accession>
<evidence type="ECO:0000259" key="2">
    <source>
        <dbReference type="Pfam" id="PF13472"/>
    </source>
</evidence>
<dbReference type="EMBL" id="CP036268">
    <property type="protein sequence ID" value="QDT35820.1"/>
    <property type="molecule type" value="Genomic_DNA"/>
</dbReference>
<dbReference type="Proteomes" id="UP000317318">
    <property type="component" value="Chromosome"/>
</dbReference>
<keyword evidence="4" id="KW-1185">Reference proteome</keyword>
<feature type="signal peptide" evidence="1">
    <location>
        <begin position="1"/>
        <end position="42"/>
    </location>
</feature>
<proteinExistence type="predicted"/>
<dbReference type="CDD" id="cd00229">
    <property type="entry name" value="SGNH_hydrolase"/>
    <property type="match status" value="1"/>
</dbReference>